<evidence type="ECO:0000256" key="1">
    <source>
        <dbReference type="ARBA" id="ARBA00004123"/>
    </source>
</evidence>
<dbReference type="CDD" id="cd12148">
    <property type="entry name" value="fungal_TF_MHR"/>
    <property type="match status" value="1"/>
</dbReference>
<feature type="compositionally biased region" description="Polar residues" evidence="3">
    <location>
        <begin position="650"/>
        <end position="669"/>
    </location>
</feature>
<evidence type="ECO:0000313" key="5">
    <source>
        <dbReference type="EMBL" id="CCM00380.1"/>
    </source>
</evidence>
<dbReference type="GO" id="GO:0006351">
    <property type="term" value="P:DNA-templated transcription"/>
    <property type="evidence" value="ECO:0007669"/>
    <property type="project" value="InterPro"/>
</dbReference>
<dbReference type="GeneID" id="24095291"/>
<feature type="domain" description="Xylanolytic transcriptional activator regulatory" evidence="4">
    <location>
        <begin position="325"/>
        <end position="398"/>
    </location>
</feature>
<reference evidence="5 6" key="1">
    <citation type="journal article" date="2012" name="Appl. Environ. Microbiol.">
        <title>Short-read sequencing for genomic analysis of the brown rot fungus Fibroporia radiculosa.</title>
        <authorList>
            <person name="Tang J.D."/>
            <person name="Perkins A.D."/>
            <person name="Sonstegard T.S."/>
            <person name="Schroeder S.G."/>
            <person name="Burgess S.C."/>
            <person name="Diehl S.V."/>
        </authorList>
    </citation>
    <scope>NUCLEOTIDE SEQUENCE [LARGE SCALE GENOMIC DNA]</scope>
    <source>
        <strain evidence="5 6">TFFH 294</strain>
    </source>
</reference>
<dbReference type="HOGENOM" id="CLU_007340_4_1_1"/>
<gene>
    <name evidence="5" type="ORF">FIBRA_02410</name>
</gene>
<dbReference type="InParanoid" id="J4GMV3"/>
<proteinExistence type="predicted"/>
<dbReference type="EMBL" id="HE796980">
    <property type="protein sequence ID" value="CCM00380.1"/>
    <property type="molecule type" value="Genomic_DNA"/>
</dbReference>
<sequence length="805" mass="90108">MYAVVARSQLIDAGRLRLKLKCSRQFPCTSCVKKGCAQICPDGSLTTGKGNRFVLANTEVLHEKITTLSNRVRQLEDALQETYSQISLEQHPLLSDDLLQIKRPLERETPEELSQEPEADTTDAIDAIGSLRISNSGHTNFFGTTANAWYLLQNEEEDEEAVESQQGVLHADEPWLSSTFLFSSGVAADTTINIRQSLIGHLPGLTEARRLIELYFRHAAWMYTPVPETEFHTSIMPRFYEQSSFVDQDSMESHKLAIVYFVSALGSLLDLDKPSYDTLEATRFYQLGRIALSQHSILEHQTIPAIQALILMCHFMFLSHIEGPRWALMGLAVKLAMTLGLHRDGNKWNMDPDEAFKRRMLFYELLTYDSWQSLTFGRPPSLSMAFVDCQIPESVITKTDQGEPEMSFSAWKHRFVSRCQSIVHEQAFGARVTSYRTILELDKKVREFYLPPSLRIPGFGGSKGGPQTAQPLELTMQAHCAFSIREITIFYMHRGFFASALQENPEDPLGSRYAQSVLAAYNSACAYVGLTKSLHSRLPALMERMWFYFTHVFSCAIVLGAIASKSPSIPLARSALVNLDSACSLFEDMKHNPRAQKVLPVLRKLKSRAEASMAEYHSRASVSRNIPQTVVKDDEEFAALGGKTRLVSRKSPSLPSPTISHGSRSQGSLSPRDLSDQSSPQSVVPPASGPLHHPNIEVPATWQHGYAHSPEMYGYPSYAPFASSAQYWQPDIGQVGMQQSLDQHDMNQQIMGMDVSAIQHAAYAHVDPMAAQYMGTYTSEGGSPVGQMQQHDTQWHNLWAQFNQP</sequence>
<feature type="region of interest" description="Disordered" evidence="3">
    <location>
        <begin position="642"/>
        <end position="696"/>
    </location>
</feature>
<dbReference type="GO" id="GO:0005634">
    <property type="term" value="C:nucleus"/>
    <property type="evidence" value="ECO:0007669"/>
    <property type="project" value="UniProtKB-SubCell"/>
</dbReference>
<name>J4GMV3_9APHY</name>
<dbReference type="InterPro" id="IPR050613">
    <property type="entry name" value="Sec_Metabolite_Reg"/>
</dbReference>
<dbReference type="PANTHER" id="PTHR31001:SF56">
    <property type="entry name" value="ZN(2)-C6 FUNGAL-TYPE DOMAIN-CONTAINING PROTEIN"/>
    <property type="match status" value="1"/>
</dbReference>
<evidence type="ECO:0000256" key="2">
    <source>
        <dbReference type="ARBA" id="ARBA00023242"/>
    </source>
</evidence>
<dbReference type="InterPro" id="IPR007219">
    <property type="entry name" value="XnlR_reg_dom"/>
</dbReference>
<protein>
    <recommendedName>
        <fullName evidence="4">Xylanolytic transcriptional activator regulatory domain-containing protein</fullName>
    </recommendedName>
</protein>
<feature type="compositionally biased region" description="Low complexity" evidence="3">
    <location>
        <begin position="677"/>
        <end position="686"/>
    </location>
</feature>
<evidence type="ECO:0000313" key="6">
    <source>
        <dbReference type="Proteomes" id="UP000006352"/>
    </source>
</evidence>
<dbReference type="GO" id="GO:0008270">
    <property type="term" value="F:zinc ion binding"/>
    <property type="evidence" value="ECO:0007669"/>
    <property type="project" value="InterPro"/>
</dbReference>
<dbReference type="OrthoDB" id="424974at2759"/>
<dbReference type="RefSeq" id="XP_012179663.1">
    <property type="nucleotide sequence ID" value="XM_012324273.1"/>
</dbReference>
<evidence type="ECO:0000259" key="4">
    <source>
        <dbReference type="SMART" id="SM00906"/>
    </source>
</evidence>
<keyword evidence="6" id="KW-1185">Reference proteome</keyword>
<dbReference type="Proteomes" id="UP000006352">
    <property type="component" value="Unassembled WGS sequence"/>
</dbReference>
<comment type="subcellular location">
    <subcellularLocation>
        <location evidence="1">Nucleus</location>
    </subcellularLocation>
</comment>
<dbReference type="GO" id="GO:0003677">
    <property type="term" value="F:DNA binding"/>
    <property type="evidence" value="ECO:0007669"/>
    <property type="project" value="InterPro"/>
</dbReference>
<accession>J4GMV3</accession>
<keyword evidence="2" id="KW-0539">Nucleus</keyword>
<dbReference type="AlphaFoldDB" id="J4GMV3"/>
<dbReference type="PANTHER" id="PTHR31001">
    <property type="entry name" value="UNCHARACTERIZED TRANSCRIPTIONAL REGULATORY PROTEIN"/>
    <property type="match status" value="1"/>
</dbReference>
<organism evidence="5 6">
    <name type="scientific">Fibroporia radiculosa</name>
    <dbReference type="NCBI Taxonomy" id="599839"/>
    <lineage>
        <taxon>Eukaryota</taxon>
        <taxon>Fungi</taxon>
        <taxon>Dikarya</taxon>
        <taxon>Basidiomycota</taxon>
        <taxon>Agaricomycotina</taxon>
        <taxon>Agaricomycetes</taxon>
        <taxon>Polyporales</taxon>
        <taxon>Fibroporiaceae</taxon>
        <taxon>Fibroporia</taxon>
    </lineage>
</organism>
<dbReference type="Pfam" id="PF04082">
    <property type="entry name" value="Fungal_trans"/>
    <property type="match status" value="1"/>
</dbReference>
<evidence type="ECO:0000256" key="3">
    <source>
        <dbReference type="SAM" id="MobiDB-lite"/>
    </source>
</evidence>
<dbReference type="SMART" id="SM00906">
    <property type="entry name" value="Fungal_trans"/>
    <property type="match status" value="1"/>
</dbReference>